<dbReference type="PROSITE" id="PS01094">
    <property type="entry name" value="UPF0076"/>
    <property type="match status" value="1"/>
</dbReference>
<dbReference type="GO" id="GO:0019239">
    <property type="term" value="F:deaminase activity"/>
    <property type="evidence" value="ECO:0007669"/>
    <property type="project" value="TreeGrafter"/>
</dbReference>
<sequence>MSLNLLSRHFCSSAVRRMPKVIREVINTDYAPKPIGPYSHAVRVGQTLYISGQVGSDPRTGTLVSGGIAAETRQALTNIGKILEAAGTNFKNVAKCTVLLADMNDFSEMNKVYAEFFPEQPPARAAFQVARLPKDALVEIEAIAAVDTQI</sequence>
<comment type="similarity">
    <text evidence="1">Belongs to the RutC family.</text>
</comment>
<dbReference type="InterPro" id="IPR006056">
    <property type="entry name" value="RidA"/>
</dbReference>
<organism evidence="2">
    <name type="scientific">Ornithodoros turicata</name>
    <dbReference type="NCBI Taxonomy" id="34597"/>
    <lineage>
        <taxon>Eukaryota</taxon>
        <taxon>Metazoa</taxon>
        <taxon>Ecdysozoa</taxon>
        <taxon>Arthropoda</taxon>
        <taxon>Chelicerata</taxon>
        <taxon>Arachnida</taxon>
        <taxon>Acari</taxon>
        <taxon>Parasitiformes</taxon>
        <taxon>Ixodida</taxon>
        <taxon>Ixodoidea</taxon>
        <taxon>Argasidae</taxon>
        <taxon>Ornithodorinae</taxon>
        <taxon>Ornithodoros</taxon>
    </lineage>
</organism>
<dbReference type="InterPro" id="IPR006175">
    <property type="entry name" value="YjgF/YER057c/UK114"/>
</dbReference>
<dbReference type="GO" id="GO:0005739">
    <property type="term" value="C:mitochondrion"/>
    <property type="evidence" value="ECO:0007669"/>
    <property type="project" value="TreeGrafter"/>
</dbReference>
<evidence type="ECO:0000256" key="1">
    <source>
        <dbReference type="ARBA" id="ARBA00010552"/>
    </source>
</evidence>
<dbReference type="PANTHER" id="PTHR11803:SF39">
    <property type="entry name" value="2-IMINOBUTANOATE_2-IMINOPROPANOATE DEAMINASE"/>
    <property type="match status" value="1"/>
</dbReference>
<dbReference type="Pfam" id="PF01042">
    <property type="entry name" value="Ribonuc_L-PSP"/>
    <property type="match status" value="1"/>
</dbReference>
<dbReference type="SUPFAM" id="SSF55298">
    <property type="entry name" value="YjgF-like"/>
    <property type="match status" value="1"/>
</dbReference>
<accession>A0A2R5LJH6</accession>
<dbReference type="EMBL" id="GGLE01005351">
    <property type="protein sequence ID" value="MBY09477.1"/>
    <property type="molecule type" value="Transcribed_RNA"/>
</dbReference>
<dbReference type="FunFam" id="3.30.1330.40:FF:000001">
    <property type="entry name" value="L-PSP family endoribonuclease"/>
    <property type="match status" value="1"/>
</dbReference>
<protein>
    <submittedName>
        <fullName evidence="2">Putative translation initiation inhibitor</fullName>
    </submittedName>
</protein>
<dbReference type="AlphaFoldDB" id="A0A2R5LJH6"/>
<dbReference type="CDD" id="cd00448">
    <property type="entry name" value="YjgF_YER057c_UK114_family"/>
    <property type="match status" value="1"/>
</dbReference>
<proteinExistence type="inferred from homology"/>
<dbReference type="GO" id="GO:0005829">
    <property type="term" value="C:cytosol"/>
    <property type="evidence" value="ECO:0007669"/>
    <property type="project" value="TreeGrafter"/>
</dbReference>
<dbReference type="InterPro" id="IPR035959">
    <property type="entry name" value="RutC-like_sf"/>
</dbReference>
<dbReference type="NCBIfam" id="TIGR00004">
    <property type="entry name" value="Rid family detoxifying hydrolase"/>
    <property type="match status" value="1"/>
</dbReference>
<evidence type="ECO:0000313" key="2">
    <source>
        <dbReference type="EMBL" id="MBY09477.1"/>
    </source>
</evidence>
<reference evidence="2" key="1">
    <citation type="submission" date="2018-03" db="EMBL/GenBank/DDBJ databases">
        <title>The relapsing fever spirochete Borrelia turicatae persists in the highly oxidative environment of its soft-bodied tick vector.</title>
        <authorList>
            <person name="Bourret T.J."/>
            <person name="Boyle W.K."/>
            <person name="Valenzuela J.G."/>
            <person name="Oliveira F."/>
            <person name="Lopez J.E."/>
        </authorList>
    </citation>
    <scope>NUCLEOTIDE SEQUENCE</scope>
    <source>
        <strain evidence="2">Kansas strain/isolate</strain>
        <tissue evidence="2">Salivary glands</tissue>
    </source>
</reference>
<dbReference type="InterPro" id="IPR019897">
    <property type="entry name" value="RidA_CS"/>
</dbReference>
<dbReference type="Gene3D" id="3.30.1330.40">
    <property type="entry name" value="RutC-like"/>
    <property type="match status" value="1"/>
</dbReference>
<dbReference type="PANTHER" id="PTHR11803">
    <property type="entry name" value="2-IMINOBUTANOATE/2-IMINOPROPANOATE DEAMINASE RIDA"/>
    <property type="match status" value="1"/>
</dbReference>
<name>A0A2R5LJH6_9ACAR</name>